<dbReference type="Proteomes" id="UP000663887">
    <property type="component" value="Unassembled WGS sequence"/>
</dbReference>
<feature type="non-terminal residue" evidence="2">
    <location>
        <position position="93"/>
    </location>
</feature>
<evidence type="ECO:0000313" key="3">
    <source>
        <dbReference type="EMBL" id="CAF4388183.1"/>
    </source>
</evidence>
<dbReference type="EMBL" id="CAJNRG010016323">
    <property type="protein sequence ID" value="CAF2198198.1"/>
    <property type="molecule type" value="Genomic_DNA"/>
</dbReference>
<evidence type="ECO:0000256" key="1">
    <source>
        <dbReference type="SAM" id="MobiDB-lite"/>
    </source>
</evidence>
<organism evidence="2 4">
    <name type="scientific">Rotaria magnacalcarata</name>
    <dbReference type="NCBI Taxonomy" id="392030"/>
    <lineage>
        <taxon>Eukaryota</taxon>
        <taxon>Metazoa</taxon>
        <taxon>Spiralia</taxon>
        <taxon>Gnathifera</taxon>
        <taxon>Rotifera</taxon>
        <taxon>Eurotatoria</taxon>
        <taxon>Bdelloidea</taxon>
        <taxon>Philodinida</taxon>
        <taxon>Philodinidae</taxon>
        <taxon>Rotaria</taxon>
    </lineage>
</organism>
<feature type="compositionally biased region" description="Polar residues" evidence="1">
    <location>
        <begin position="78"/>
        <end position="93"/>
    </location>
</feature>
<evidence type="ECO:0000313" key="2">
    <source>
        <dbReference type="EMBL" id="CAF2198198.1"/>
    </source>
</evidence>
<gene>
    <name evidence="3" type="ORF">UXM345_LOCUS37722</name>
    <name evidence="2" type="ORF">XDN619_LOCUS32640</name>
</gene>
<dbReference type="EMBL" id="CAJOBF010021723">
    <property type="protein sequence ID" value="CAF4388183.1"/>
    <property type="molecule type" value="Genomic_DNA"/>
</dbReference>
<name>A0A816ZIR8_9BILA</name>
<dbReference type="AlphaFoldDB" id="A0A816ZIR8"/>
<feature type="compositionally biased region" description="Acidic residues" evidence="1">
    <location>
        <begin position="40"/>
        <end position="64"/>
    </location>
</feature>
<proteinExistence type="predicted"/>
<accession>A0A816ZIR8</accession>
<dbReference type="Proteomes" id="UP000663842">
    <property type="component" value="Unassembled WGS sequence"/>
</dbReference>
<reference evidence="2" key="1">
    <citation type="submission" date="2021-02" db="EMBL/GenBank/DDBJ databases">
        <authorList>
            <person name="Nowell W R."/>
        </authorList>
    </citation>
    <scope>NUCLEOTIDE SEQUENCE</scope>
</reference>
<evidence type="ECO:0000313" key="4">
    <source>
        <dbReference type="Proteomes" id="UP000663887"/>
    </source>
</evidence>
<feature type="region of interest" description="Disordered" evidence="1">
    <location>
        <begin position="40"/>
        <end position="93"/>
    </location>
</feature>
<comment type="caution">
    <text evidence="2">The sequence shown here is derived from an EMBL/GenBank/DDBJ whole genome shotgun (WGS) entry which is preliminary data.</text>
</comment>
<sequence length="93" mass="10320">MAISVGMSNTLIKNNRFTIEQSSELAKHLLQANSLTESEILDVDGSTDDESTDDDSSNYDEESTDITYNDDILENDDLSPTTSFENLQSTIYS</sequence>
<protein>
    <submittedName>
        <fullName evidence="2">Uncharacterized protein</fullName>
    </submittedName>
</protein>